<dbReference type="RefSeq" id="WP_277616380.1">
    <property type="nucleotide sequence ID" value="NZ_JARPRP010000005.1"/>
</dbReference>
<reference evidence="2" key="1">
    <citation type="submission" date="2023-03" db="EMBL/GenBank/DDBJ databases">
        <title>Genetic diversity of Bacillus cereus sensu lato isolates from Slovenia.</title>
        <authorList>
            <person name="Abdelli M."/>
        </authorList>
    </citation>
    <scope>NUCLEOTIDE SEQUENCE</scope>
    <source>
        <strain evidence="2">SIBC39</strain>
    </source>
</reference>
<keyword evidence="1" id="KW-0732">Signal</keyword>
<feature type="signal peptide" evidence="1">
    <location>
        <begin position="1"/>
        <end position="23"/>
    </location>
</feature>
<evidence type="ECO:0000313" key="3">
    <source>
        <dbReference type="Proteomes" id="UP001216801"/>
    </source>
</evidence>
<name>A0AAJ1K4K5_9BACI</name>
<evidence type="ECO:0000256" key="1">
    <source>
        <dbReference type="SAM" id="SignalP"/>
    </source>
</evidence>
<gene>
    <name evidence="2" type="ORF">P6U19_08375</name>
</gene>
<protein>
    <recommendedName>
        <fullName evidence="4">Complement C1q protein</fullName>
    </recommendedName>
</protein>
<feature type="chain" id="PRO_5042500187" description="Complement C1q protein" evidence="1">
    <location>
        <begin position="24"/>
        <end position="49"/>
    </location>
</feature>
<evidence type="ECO:0008006" key="4">
    <source>
        <dbReference type="Google" id="ProtNLM"/>
    </source>
</evidence>
<accession>A0AAJ1K4K5</accession>
<dbReference type="Proteomes" id="UP001216801">
    <property type="component" value="Unassembled WGS sequence"/>
</dbReference>
<organism evidence="2 3">
    <name type="scientific">Bacillus paranthracis</name>
    <dbReference type="NCBI Taxonomy" id="2026186"/>
    <lineage>
        <taxon>Bacteria</taxon>
        <taxon>Bacillati</taxon>
        <taxon>Bacillota</taxon>
        <taxon>Bacilli</taxon>
        <taxon>Bacillales</taxon>
        <taxon>Bacillaceae</taxon>
        <taxon>Bacillus</taxon>
        <taxon>Bacillus cereus group</taxon>
    </lineage>
</organism>
<dbReference type="EMBL" id="JARPRR010000005">
    <property type="protein sequence ID" value="MDG0952604.1"/>
    <property type="molecule type" value="Genomic_DNA"/>
</dbReference>
<comment type="caution">
    <text evidence="2">The sequence shown here is derived from an EMBL/GenBank/DDBJ whole genome shotgun (WGS) entry which is preliminary data.</text>
</comment>
<proteinExistence type="predicted"/>
<sequence>MIMKKISMAILCIMSAFTLTVNAGDITKDSKEKPVKNQVQYMMSEPGGL</sequence>
<dbReference type="AlphaFoldDB" id="A0AAJ1K4K5"/>
<evidence type="ECO:0000313" key="2">
    <source>
        <dbReference type="EMBL" id="MDG0952604.1"/>
    </source>
</evidence>